<dbReference type="PANTHER" id="PTHR43162">
    <property type="match status" value="1"/>
</dbReference>
<proteinExistence type="predicted"/>
<reference evidence="2 3" key="1">
    <citation type="journal article" date="2015" name="BMC Genomics">
        <title>Gene expression during zombie ant biting behavior reflects the complexity underlying fungal parasitic behavioral manipulation.</title>
        <authorList>
            <person name="de Bekker C."/>
            <person name="Ohm R.A."/>
            <person name="Loreto R.G."/>
            <person name="Sebastian A."/>
            <person name="Albert I."/>
            <person name="Merrow M."/>
            <person name="Brachmann A."/>
            <person name="Hughes D.P."/>
        </authorList>
    </citation>
    <scope>NUCLEOTIDE SEQUENCE [LARGE SCALE GENOMIC DNA]</scope>
    <source>
        <strain evidence="2 3">SC16a</strain>
    </source>
</reference>
<dbReference type="OrthoDB" id="419598at2759"/>
<dbReference type="PANTHER" id="PTHR43162:SF1">
    <property type="entry name" value="PRESTALK A DIFFERENTIATION PROTEIN A"/>
    <property type="match status" value="1"/>
</dbReference>
<sequence>MRVAVAPASAKCARAAIRRLLAASEPVVEIRALYRDLSRVPDDFSRCPRFQAVQADVSDPSSLDFAGCEAVLAITPPVYDGRDIVLYAEDVSKNVKDAILRSGTVKRLVLLSSCGAQFRHGVGEIKTNNAAERVFADTDIPAVTFVRCAYFMENWTANLDTLRAPQPFFYSTVTPLDWKMAMVTIDDIGSTLASELLSHTNPPAKPHIFELHGPRLYTPLDVREAFSRALGSQVSVKPVERDELHAFFSRLFPPQIVGEWVEMATCFLPGGVIAADRMSYDDVMIVRGTTHLADAIKKAVDAGFGRS</sequence>
<organism evidence="2 3">
    <name type="scientific">Ophiocordyceps unilateralis</name>
    <name type="common">Zombie-ant fungus</name>
    <name type="synonym">Torrubia unilateralis</name>
    <dbReference type="NCBI Taxonomy" id="268505"/>
    <lineage>
        <taxon>Eukaryota</taxon>
        <taxon>Fungi</taxon>
        <taxon>Dikarya</taxon>
        <taxon>Ascomycota</taxon>
        <taxon>Pezizomycotina</taxon>
        <taxon>Sordariomycetes</taxon>
        <taxon>Hypocreomycetidae</taxon>
        <taxon>Hypocreales</taxon>
        <taxon>Ophiocordycipitaceae</taxon>
        <taxon>Ophiocordyceps</taxon>
    </lineage>
</organism>
<dbReference type="EMBL" id="LAZP02000795">
    <property type="protein sequence ID" value="PFH55713.1"/>
    <property type="molecule type" value="Genomic_DNA"/>
</dbReference>
<dbReference type="Gene3D" id="3.90.25.10">
    <property type="entry name" value="UDP-galactose 4-epimerase, domain 1"/>
    <property type="match status" value="1"/>
</dbReference>
<feature type="domain" description="NAD(P)-binding" evidence="1">
    <location>
        <begin position="8"/>
        <end position="169"/>
    </location>
</feature>
<name>A0A2A9P4A6_OPHUN</name>
<evidence type="ECO:0000313" key="2">
    <source>
        <dbReference type="EMBL" id="PFH55713.1"/>
    </source>
</evidence>
<reference evidence="2 3" key="2">
    <citation type="journal article" date="2017" name="Sci. Rep.">
        <title>Ant-infecting Ophiocordyceps genomes reveal a high diversity of potential behavioral manipulation genes and a possible major role for enterotoxins.</title>
        <authorList>
            <person name="de Bekker C."/>
            <person name="Ohm R.A."/>
            <person name="Evans H.C."/>
            <person name="Brachmann A."/>
            <person name="Hughes D.P."/>
        </authorList>
    </citation>
    <scope>NUCLEOTIDE SEQUENCE [LARGE SCALE GENOMIC DNA]</scope>
    <source>
        <strain evidence="2 3">SC16a</strain>
    </source>
</reference>
<dbReference type="SUPFAM" id="SSF51735">
    <property type="entry name" value="NAD(P)-binding Rossmann-fold domains"/>
    <property type="match status" value="1"/>
</dbReference>
<evidence type="ECO:0000259" key="1">
    <source>
        <dbReference type="Pfam" id="PF13460"/>
    </source>
</evidence>
<dbReference type="InterPro" id="IPR036291">
    <property type="entry name" value="NAD(P)-bd_dom_sf"/>
</dbReference>
<comment type="caution">
    <text evidence="2">The sequence shown here is derived from an EMBL/GenBank/DDBJ whole genome shotgun (WGS) entry which is preliminary data.</text>
</comment>
<dbReference type="Proteomes" id="UP000037136">
    <property type="component" value="Unassembled WGS sequence"/>
</dbReference>
<dbReference type="InterPro" id="IPR016040">
    <property type="entry name" value="NAD(P)-bd_dom"/>
</dbReference>
<evidence type="ECO:0000313" key="3">
    <source>
        <dbReference type="Proteomes" id="UP000037136"/>
    </source>
</evidence>
<gene>
    <name evidence="2" type="ORF">XA68_17739</name>
</gene>
<dbReference type="Pfam" id="PF13460">
    <property type="entry name" value="NAD_binding_10"/>
    <property type="match status" value="1"/>
</dbReference>
<dbReference type="AlphaFoldDB" id="A0A2A9P4A6"/>
<dbReference type="Gene3D" id="3.40.50.720">
    <property type="entry name" value="NAD(P)-binding Rossmann-like Domain"/>
    <property type="match status" value="1"/>
</dbReference>
<keyword evidence="3" id="KW-1185">Reference proteome</keyword>
<accession>A0A2A9P4A6</accession>
<dbReference type="InterPro" id="IPR051604">
    <property type="entry name" value="Ergot_Alk_Oxidoreductase"/>
</dbReference>
<protein>
    <recommendedName>
        <fullName evidence="1">NAD(P)-binding domain-containing protein</fullName>
    </recommendedName>
</protein>
<dbReference type="STRING" id="268505.A0A2A9P4A6"/>